<sequence>MAGMLQLVMIRLWIIKDCTGASIAAGLTMRRLNPTSEIGQLETLATLPEKLAERAARAQIFSQNWPSGDLGAAVNKFAGSDLFITVTKSGKQIYTNPTTGVQVVRGFVRELFSPP</sequence>
<dbReference type="Proteomes" id="UP000001971">
    <property type="component" value="Chromosome"/>
</dbReference>
<gene>
    <name evidence="1" type="ordered locus">YPA_3862</name>
</gene>
<accession>A0A0H2YCI8</accession>
<dbReference type="EMBL" id="CP000308">
    <property type="protein sequence ID" value="ABG15823.1"/>
    <property type="molecule type" value="Genomic_DNA"/>
</dbReference>
<reference evidence="1 2" key="1">
    <citation type="journal article" date="2006" name="J. Bacteriol.">
        <title>Complete genome sequence of Yersinia pestis strains Antiqua and Nepal516: evidence of gene reduction in an emerging pathogen.</title>
        <authorList>
            <person name="Chain P.S."/>
            <person name="Hu P."/>
            <person name="Malfatti S.A."/>
            <person name="Radnedge L."/>
            <person name="Larimer F."/>
            <person name="Vergez L.M."/>
            <person name="Worsham P."/>
            <person name="Chu M.C."/>
            <person name="Andersen G.L."/>
        </authorList>
    </citation>
    <scope>NUCLEOTIDE SEQUENCE [LARGE SCALE GENOMIC DNA]</scope>
    <source>
        <strain evidence="1 2">Antiqua</strain>
    </source>
</reference>
<name>A0A0H2YCI8_YERPA</name>
<dbReference type="KEGG" id="ypa:YPA_3862"/>
<evidence type="ECO:0000313" key="1">
    <source>
        <dbReference type="EMBL" id="ABG15823.1"/>
    </source>
</evidence>
<dbReference type="AlphaFoldDB" id="A0A0H2YCI8"/>
<proteinExistence type="predicted"/>
<organism evidence="1 2">
    <name type="scientific">Yersinia pestis bv. Antiqua (strain Antiqua)</name>
    <dbReference type="NCBI Taxonomy" id="360102"/>
    <lineage>
        <taxon>Bacteria</taxon>
        <taxon>Pseudomonadati</taxon>
        <taxon>Pseudomonadota</taxon>
        <taxon>Gammaproteobacteria</taxon>
        <taxon>Enterobacterales</taxon>
        <taxon>Yersiniaceae</taxon>
        <taxon>Yersinia</taxon>
    </lineage>
</organism>
<protein>
    <submittedName>
        <fullName evidence="1">Uncharacterized protein</fullName>
    </submittedName>
</protein>
<evidence type="ECO:0000313" key="2">
    <source>
        <dbReference type="Proteomes" id="UP000001971"/>
    </source>
</evidence>